<dbReference type="EMBL" id="BMNA01000014">
    <property type="protein sequence ID" value="GGM15591.1"/>
    <property type="molecule type" value="Genomic_DNA"/>
</dbReference>
<dbReference type="Proteomes" id="UP000655208">
    <property type="component" value="Unassembled WGS sequence"/>
</dbReference>
<evidence type="ECO:0000256" key="10">
    <source>
        <dbReference type="RuleBase" id="RU363043"/>
    </source>
</evidence>
<dbReference type="CDD" id="cd06261">
    <property type="entry name" value="TM_PBP2"/>
    <property type="match status" value="1"/>
</dbReference>
<evidence type="ECO:0000256" key="6">
    <source>
        <dbReference type="ARBA" id="ARBA00022592"/>
    </source>
</evidence>
<keyword evidence="9 10" id="KW-0472">Membrane</keyword>
<comment type="subcellular location">
    <subcellularLocation>
        <location evidence="2 10">Cell membrane</location>
        <topology evidence="2 10">Multi-pass membrane protein</topology>
    </subcellularLocation>
</comment>
<comment type="function">
    <text evidence="1">Part of the binding-protein-dependent transport system for phosphate; probably responsible for the translocation of the substrate across the membrane.</text>
</comment>
<dbReference type="PANTHER" id="PTHR42922">
    <property type="entry name" value="PHOSPHATE TRANSPORT SYSTEM PERMEASE PROTEIN PSTA"/>
    <property type="match status" value="1"/>
</dbReference>
<dbReference type="PROSITE" id="PS50928">
    <property type="entry name" value="ABC_TM1"/>
    <property type="match status" value="1"/>
</dbReference>
<dbReference type="Pfam" id="PF00528">
    <property type="entry name" value="BPD_transp_1"/>
    <property type="match status" value="1"/>
</dbReference>
<feature type="transmembrane region" description="Helical" evidence="10">
    <location>
        <begin position="83"/>
        <end position="108"/>
    </location>
</feature>
<gene>
    <name evidence="12" type="ORF">GCM10011594_39550</name>
</gene>
<dbReference type="PANTHER" id="PTHR42922:SF1">
    <property type="entry name" value="PHOSPHATE TRANSPORT SYSTEM PERMEASE PROTEIN PSTA"/>
    <property type="match status" value="1"/>
</dbReference>
<comment type="similarity">
    <text evidence="3 10">Belongs to the binding-protein-dependent transport system permease family. CysTW subfamily.</text>
</comment>
<reference evidence="12" key="2">
    <citation type="submission" date="2020-09" db="EMBL/GenBank/DDBJ databases">
        <authorList>
            <person name="Sun Q."/>
            <person name="Zhou Y."/>
        </authorList>
    </citation>
    <scope>NUCLEOTIDE SEQUENCE</scope>
    <source>
        <strain evidence="12">CGMCC 4.7308</strain>
    </source>
</reference>
<dbReference type="GO" id="GO:0005315">
    <property type="term" value="F:phosphate transmembrane transporter activity"/>
    <property type="evidence" value="ECO:0007669"/>
    <property type="project" value="InterPro"/>
</dbReference>
<feature type="transmembrane region" description="Helical" evidence="10">
    <location>
        <begin position="51"/>
        <end position="71"/>
    </location>
</feature>
<feature type="transmembrane region" description="Helical" evidence="10">
    <location>
        <begin position="204"/>
        <end position="224"/>
    </location>
</feature>
<evidence type="ECO:0000313" key="13">
    <source>
        <dbReference type="Proteomes" id="UP000655208"/>
    </source>
</evidence>
<evidence type="ECO:0000259" key="11">
    <source>
        <dbReference type="PROSITE" id="PS50928"/>
    </source>
</evidence>
<dbReference type="Gene3D" id="1.10.3720.10">
    <property type="entry name" value="MetI-like"/>
    <property type="match status" value="1"/>
</dbReference>
<evidence type="ECO:0000256" key="9">
    <source>
        <dbReference type="ARBA" id="ARBA00023136"/>
    </source>
</evidence>
<dbReference type="AlphaFoldDB" id="A0A917WMQ2"/>
<feature type="transmembrane region" description="Helical" evidence="10">
    <location>
        <begin position="256"/>
        <end position="277"/>
    </location>
</feature>
<reference evidence="12" key="1">
    <citation type="journal article" date="2014" name="Int. J. Syst. Evol. Microbiol.">
        <title>Complete genome sequence of Corynebacterium casei LMG S-19264T (=DSM 44701T), isolated from a smear-ripened cheese.</title>
        <authorList>
            <consortium name="US DOE Joint Genome Institute (JGI-PGF)"/>
            <person name="Walter F."/>
            <person name="Albersmeier A."/>
            <person name="Kalinowski J."/>
            <person name="Ruckert C."/>
        </authorList>
    </citation>
    <scope>NUCLEOTIDE SEQUENCE</scope>
    <source>
        <strain evidence="12">CGMCC 4.7308</strain>
    </source>
</reference>
<feature type="transmembrane region" description="Helical" evidence="10">
    <location>
        <begin position="176"/>
        <end position="198"/>
    </location>
</feature>
<dbReference type="InterPro" id="IPR035906">
    <property type="entry name" value="MetI-like_sf"/>
</dbReference>
<keyword evidence="7 10" id="KW-0812">Transmembrane</keyword>
<dbReference type="GO" id="GO:0035435">
    <property type="term" value="P:phosphate ion transmembrane transport"/>
    <property type="evidence" value="ECO:0007669"/>
    <property type="project" value="InterPro"/>
</dbReference>
<keyword evidence="5 10" id="KW-1003">Cell membrane</keyword>
<evidence type="ECO:0000256" key="8">
    <source>
        <dbReference type="ARBA" id="ARBA00022989"/>
    </source>
</evidence>
<evidence type="ECO:0000256" key="1">
    <source>
        <dbReference type="ARBA" id="ARBA00003510"/>
    </source>
</evidence>
<organism evidence="12 13">
    <name type="scientific">Nakamurella endophytica</name>
    <dbReference type="NCBI Taxonomy" id="1748367"/>
    <lineage>
        <taxon>Bacteria</taxon>
        <taxon>Bacillati</taxon>
        <taxon>Actinomycetota</taxon>
        <taxon>Actinomycetes</taxon>
        <taxon>Nakamurellales</taxon>
        <taxon>Nakamurellaceae</taxon>
        <taxon>Nakamurella</taxon>
    </lineage>
</organism>
<sequence length="358" mass="37830">MTSLAAGSRPTRTQPSELVGARLPRWAPVAAAVAGVVLALALKAVLGWTGWLTAFFSAALLFVVVLTGWSFRVEGRRRAKDRLASTLIYSSFVAALVPLVLILGYIVVKGLPAFNADFFTHSMNGVGSRAGGGLYAAFIGTLEQVAIAAIIALPIGLFTAIYLVEYGKGGFARAVTFFVDVMTGVPSIVAGLFVYTFLLLGTGLRPFGAAGSIALAILMLPVVVRSSEEMLKLVPRELRDASYALGVPKWRTIVKVVLPTALSGLITSALLAIARVAGETAPLILLVGYAAKINNNPFHGDQATLPMFVWDQLGKRTGNASDFGEARAWGAALTLVLLVLLLNVGARLLARLARPKTR</sequence>
<dbReference type="GO" id="GO:0005886">
    <property type="term" value="C:plasma membrane"/>
    <property type="evidence" value="ECO:0007669"/>
    <property type="project" value="UniProtKB-SubCell"/>
</dbReference>
<dbReference type="RefSeq" id="WP_188944580.1">
    <property type="nucleotide sequence ID" value="NZ_BMNA01000014.1"/>
</dbReference>
<keyword evidence="6" id="KW-0592">Phosphate transport</keyword>
<comment type="caution">
    <text evidence="12">The sequence shown here is derived from an EMBL/GenBank/DDBJ whole genome shotgun (WGS) entry which is preliminary data.</text>
</comment>
<dbReference type="NCBIfam" id="TIGR00974">
    <property type="entry name" value="3a0107s02c"/>
    <property type="match status" value="1"/>
</dbReference>
<keyword evidence="8 10" id="KW-1133">Transmembrane helix</keyword>
<evidence type="ECO:0000256" key="3">
    <source>
        <dbReference type="ARBA" id="ARBA00007069"/>
    </source>
</evidence>
<keyword evidence="4" id="KW-0813">Transport</keyword>
<name>A0A917WMQ2_9ACTN</name>
<evidence type="ECO:0000256" key="4">
    <source>
        <dbReference type="ARBA" id="ARBA00022448"/>
    </source>
</evidence>
<evidence type="ECO:0000256" key="5">
    <source>
        <dbReference type="ARBA" id="ARBA00022475"/>
    </source>
</evidence>
<keyword evidence="13" id="KW-1185">Reference proteome</keyword>
<evidence type="ECO:0000256" key="2">
    <source>
        <dbReference type="ARBA" id="ARBA00004651"/>
    </source>
</evidence>
<evidence type="ECO:0000256" key="7">
    <source>
        <dbReference type="ARBA" id="ARBA00022692"/>
    </source>
</evidence>
<feature type="domain" description="ABC transmembrane type-1" evidence="11">
    <location>
        <begin position="138"/>
        <end position="350"/>
    </location>
</feature>
<dbReference type="InterPro" id="IPR051408">
    <property type="entry name" value="Phosphate_transprt_permease"/>
</dbReference>
<accession>A0A917WMQ2</accession>
<evidence type="ECO:0000313" key="12">
    <source>
        <dbReference type="EMBL" id="GGM15591.1"/>
    </source>
</evidence>
<feature type="transmembrane region" description="Helical" evidence="10">
    <location>
        <begin position="328"/>
        <end position="350"/>
    </location>
</feature>
<feature type="transmembrane region" description="Helical" evidence="10">
    <location>
        <begin position="145"/>
        <end position="164"/>
    </location>
</feature>
<dbReference type="InterPro" id="IPR000515">
    <property type="entry name" value="MetI-like"/>
</dbReference>
<dbReference type="SUPFAM" id="SSF161098">
    <property type="entry name" value="MetI-like"/>
    <property type="match status" value="1"/>
</dbReference>
<feature type="transmembrane region" description="Helical" evidence="10">
    <location>
        <begin position="26"/>
        <end position="45"/>
    </location>
</feature>
<protein>
    <recommendedName>
        <fullName evidence="10">Phosphate transport system permease protein PstA</fullName>
    </recommendedName>
</protein>
<proteinExistence type="inferred from homology"/>
<dbReference type="InterPro" id="IPR005672">
    <property type="entry name" value="Phosphate_PstA"/>
</dbReference>